<dbReference type="PANTHER" id="PTHR28076:SF1">
    <property type="entry name" value="PROSPORE MEMBRANE ADAPTER PROTEIN SPO71"/>
    <property type="match status" value="1"/>
</dbReference>
<feature type="domain" description="PH" evidence="2">
    <location>
        <begin position="618"/>
        <end position="747"/>
    </location>
</feature>
<evidence type="ECO:0000259" key="2">
    <source>
        <dbReference type="PROSITE" id="PS50003"/>
    </source>
</evidence>
<dbReference type="SUPFAM" id="SSF50729">
    <property type="entry name" value="PH domain-like"/>
    <property type="match status" value="2"/>
</dbReference>
<sequence>MPAVPHTPSTSAPLTRPSDPNRPDDQHAHTASNSISHQPAPAVIASASHINTHVLPRRFLGPMPEAVVNSDEVLKRRRHFQKLRRKSLGKLGSEEEHGRVGRAVRRIRVHRRDEEDSDSDSDTDDIDSDANGKRRKRKDVWVGESFDIGREFLPSQEHEENDHGEENAQQRPPNPPRSTQETFVTARTHIDPGPSSSDSFMPRAATASQTSSMQPLIPDQDGHDEVQEQHSISAKTTPLKTRLSALRGTHTAHKSKSVQFPVDPVQPQPQPQPPDSPLKGNKRPADPEDVLARQGDDAAGTSYQATEEALESESQMDEWEDPAIGQVLMRDRMLVRVAYHREENIRTFDEAFQRRKPCTRLDPMEEYIVVWRKGRIELYSDWRTPLRERWSGKQLCFVVPLSTTRTSLSIFNMTDMTLSLTTAASRLGEDMERLLNSTRYAAMKDRVKNSRQANWLKRGRKGSHIFVLKIAERSRAVDWYWELWRELGGELPPRIDIFVPTFSTSVRLLVPEDEEVGGRRTRQDMNPKSLIKTCWDLLDEAIDLRDLLKGREEPDLELAWKTMDGSLDWLAHRTTVQGKTRDWDVLAGVARGHELQLRPAQHQPRSLRLEDGTFLDEPAGIEGYLVRHTPRQEVYVATHDGNMFIAEKQRARPPLKPGKETPMDIFRDVFKAFQTSEHRRMASFIGRCTGCFDLRSISGIKLDAAVDQGGKRSRCFDVSMPSGDIRLEAHSPEIAKEWVERLEALIAYWKLRHRVDARQRMDAIALTTRADPFAGIGDQTDQILGNIWDWCAIKGCRSVTMAGRLYFKHGKFNKFRSRYIVLTGGCLVSFKVKSRDCFLPRKNNYPLFGAYVYSGMLAQDELHESVNEGGFQNTARVYQDGLQSSDGAEDTTFCVRLPIPTSTWGKRRTQPWEMEEEADFFPPGLSSTPPALLIFRARSKLERDRWVWGINAEMERQVRSHVKQEEALRQLGQVPDSA</sequence>
<comment type="caution">
    <text evidence="3">The sequence shown here is derived from an EMBL/GenBank/DDBJ whole genome shotgun (WGS) entry which is preliminary data.</text>
</comment>
<feature type="region of interest" description="Disordered" evidence="1">
    <location>
        <begin position="151"/>
        <end position="289"/>
    </location>
</feature>
<feature type="compositionally biased region" description="Polar residues" evidence="1">
    <location>
        <begin position="169"/>
        <end position="185"/>
    </location>
</feature>
<dbReference type="STRING" id="71784.A0A1Y2AP87"/>
<feature type="region of interest" description="Disordered" evidence="1">
    <location>
        <begin position="111"/>
        <end position="137"/>
    </location>
</feature>
<dbReference type="OrthoDB" id="5579281at2759"/>
<proteinExistence type="predicted"/>
<dbReference type="InterPro" id="IPR057379">
    <property type="entry name" value="PH_SPO71"/>
</dbReference>
<feature type="compositionally biased region" description="Acidic residues" evidence="1">
    <location>
        <begin position="115"/>
        <end position="128"/>
    </location>
</feature>
<dbReference type="InParanoid" id="A0A1Y2AP87"/>
<dbReference type="Pfam" id="PF23207">
    <property type="entry name" value="PH_SPO71"/>
    <property type="match status" value="1"/>
</dbReference>
<feature type="compositionally biased region" description="Polar residues" evidence="1">
    <location>
        <begin position="229"/>
        <end position="239"/>
    </location>
</feature>
<dbReference type="InterPro" id="IPR040345">
    <property type="entry name" value="Mug56/Spo71"/>
</dbReference>
<dbReference type="EMBL" id="MCFC01000069">
    <property type="protein sequence ID" value="ORY24284.1"/>
    <property type="molecule type" value="Genomic_DNA"/>
</dbReference>
<feature type="compositionally biased region" description="Basic and acidic residues" evidence="1">
    <location>
        <begin position="19"/>
        <end position="28"/>
    </location>
</feature>
<feature type="compositionally biased region" description="Pro residues" evidence="1">
    <location>
        <begin position="264"/>
        <end position="276"/>
    </location>
</feature>
<feature type="compositionally biased region" description="Basic and acidic residues" evidence="1">
    <location>
        <begin position="156"/>
        <end position="168"/>
    </location>
</feature>
<dbReference type="GO" id="GO:1902657">
    <property type="term" value="P:protein localization to prospore membrane"/>
    <property type="evidence" value="ECO:0007669"/>
    <property type="project" value="InterPro"/>
</dbReference>
<accession>A0A1Y2AP87</accession>
<organism evidence="3 4">
    <name type="scientific">Naematelia encephala</name>
    <dbReference type="NCBI Taxonomy" id="71784"/>
    <lineage>
        <taxon>Eukaryota</taxon>
        <taxon>Fungi</taxon>
        <taxon>Dikarya</taxon>
        <taxon>Basidiomycota</taxon>
        <taxon>Agaricomycotina</taxon>
        <taxon>Tremellomycetes</taxon>
        <taxon>Tremellales</taxon>
        <taxon>Naemateliaceae</taxon>
        <taxon>Naematelia</taxon>
    </lineage>
</organism>
<dbReference type="SMART" id="SM00233">
    <property type="entry name" value="PH"/>
    <property type="match status" value="2"/>
</dbReference>
<dbReference type="Pfam" id="PF15404">
    <property type="entry name" value="PH_4"/>
    <property type="match status" value="1"/>
</dbReference>
<evidence type="ECO:0000313" key="4">
    <source>
        <dbReference type="Proteomes" id="UP000193986"/>
    </source>
</evidence>
<dbReference type="AlphaFoldDB" id="A0A1Y2AP87"/>
<dbReference type="PANTHER" id="PTHR28076">
    <property type="entry name" value="SPORULATION-SPECIFIC PROTEIN 71"/>
    <property type="match status" value="1"/>
</dbReference>
<dbReference type="InterPro" id="IPR039486">
    <property type="entry name" value="Mug56/Spo71_PH"/>
</dbReference>
<protein>
    <submittedName>
        <fullName evidence="3">Pleckstrin homology domain-domain-containing protein</fullName>
    </submittedName>
</protein>
<evidence type="ECO:0000256" key="1">
    <source>
        <dbReference type="SAM" id="MobiDB-lite"/>
    </source>
</evidence>
<dbReference type="PROSITE" id="PS50003">
    <property type="entry name" value="PH_DOMAIN"/>
    <property type="match status" value="1"/>
</dbReference>
<name>A0A1Y2AP87_9TREE</name>
<evidence type="ECO:0000313" key="3">
    <source>
        <dbReference type="EMBL" id="ORY24284.1"/>
    </source>
</evidence>
<feature type="region of interest" description="Disordered" evidence="1">
    <location>
        <begin position="1"/>
        <end position="42"/>
    </location>
</feature>
<reference evidence="3 4" key="1">
    <citation type="submission" date="2016-07" db="EMBL/GenBank/DDBJ databases">
        <title>Pervasive Adenine N6-methylation of Active Genes in Fungi.</title>
        <authorList>
            <consortium name="DOE Joint Genome Institute"/>
            <person name="Mondo S.J."/>
            <person name="Dannebaum R.O."/>
            <person name="Kuo R.C."/>
            <person name="Labutti K."/>
            <person name="Haridas S."/>
            <person name="Kuo A."/>
            <person name="Salamov A."/>
            <person name="Ahrendt S.R."/>
            <person name="Lipzen A."/>
            <person name="Sullivan W."/>
            <person name="Andreopoulos W.B."/>
            <person name="Clum A."/>
            <person name="Lindquist E."/>
            <person name="Daum C."/>
            <person name="Ramamoorthy G.K."/>
            <person name="Gryganskyi A."/>
            <person name="Culley D."/>
            <person name="Magnuson J.K."/>
            <person name="James T.Y."/>
            <person name="O'Malley M.A."/>
            <person name="Stajich J.E."/>
            <person name="Spatafora J.W."/>
            <person name="Visel A."/>
            <person name="Grigoriev I.V."/>
        </authorList>
    </citation>
    <scope>NUCLEOTIDE SEQUENCE [LARGE SCALE GENOMIC DNA]</scope>
    <source>
        <strain evidence="3 4">68-887.2</strain>
    </source>
</reference>
<keyword evidence="4" id="KW-1185">Reference proteome</keyword>
<gene>
    <name evidence="3" type="ORF">BCR39DRAFT_325383</name>
</gene>
<dbReference type="Proteomes" id="UP000193986">
    <property type="component" value="Unassembled WGS sequence"/>
</dbReference>
<dbReference type="InterPro" id="IPR001849">
    <property type="entry name" value="PH_domain"/>
</dbReference>